<evidence type="ECO:0000256" key="7">
    <source>
        <dbReference type="ARBA" id="ARBA00074706"/>
    </source>
</evidence>
<dbReference type="InterPro" id="IPR027417">
    <property type="entry name" value="P-loop_NTPase"/>
</dbReference>
<gene>
    <name evidence="10" type="ORF">HA299_04435</name>
</gene>
<dbReference type="GO" id="GO:0016226">
    <property type="term" value="P:iron-sulfur cluster assembly"/>
    <property type="evidence" value="ECO:0007669"/>
    <property type="project" value="InterPro"/>
</dbReference>
<dbReference type="InterPro" id="IPR019591">
    <property type="entry name" value="Mrp/NBP35_ATP-bd"/>
</dbReference>
<dbReference type="PANTHER" id="PTHR42961:SF2">
    <property type="entry name" value="IRON-SULFUR PROTEIN NUBPL"/>
    <property type="match status" value="1"/>
</dbReference>
<evidence type="ECO:0000256" key="2">
    <source>
        <dbReference type="ARBA" id="ARBA00022741"/>
    </source>
</evidence>
<dbReference type="GO" id="GO:0005524">
    <property type="term" value="F:ATP binding"/>
    <property type="evidence" value="ECO:0007669"/>
    <property type="project" value="UniProtKB-UniRule"/>
</dbReference>
<evidence type="ECO:0000256" key="6">
    <source>
        <dbReference type="ARBA" id="ARBA00058094"/>
    </source>
</evidence>
<dbReference type="InterPro" id="IPR033756">
    <property type="entry name" value="YlxH/NBP35"/>
</dbReference>
<keyword evidence="3 8" id="KW-0067">ATP-binding</keyword>
<dbReference type="InterPro" id="IPR044304">
    <property type="entry name" value="NUBPL-like"/>
</dbReference>
<feature type="region of interest" description="Disordered" evidence="9">
    <location>
        <begin position="1"/>
        <end position="20"/>
    </location>
</feature>
<evidence type="ECO:0000256" key="3">
    <source>
        <dbReference type="ARBA" id="ARBA00022840"/>
    </source>
</evidence>
<reference evidence="10" key="1">
    <citation type="journal article" date="2020" name="bioRxiv">
        <title>A rank-normalized archaeal taxonomy based on genome phylogeny resolves widespread incomplete and uneven classifications.</title>
        <authorList>
            <person name="Rinke C."/>
            <person name="Chuvochina M."/>
            <person name="Mussig A.J."/>
            <person name="Chaumeil P.-A."/>
            <person name="Waite D.W."/>
            <person name="Whitman W.B."/>
            <person name="Parks D.H."/>
            <person name="Hugenholtz P."/>
        </authorList>
    </citation>
    <scope>NUCLEOTIDE SEQUENCE</scope>
    <source>
        <strain evidence="10">UBA12518</strain>
    </source>
</reference>
<dbReference type="SUPFAM" id="SSF52540">
    <property type="entry name" value="P-loop containing nucleoside triphosphate hydrolases"/>
    <property type="match status" value="1"/>
</dbReference>
<sequence>MEEDRDEQQERQAGESQEKGAGIGSVKYRIMVMSGKGGVGKSTVATNLAMALAMLGRDVGLLDADITGPNIPKMLNIEDRMPTATEEGYIDPVEIPIGCDHGIRVMSLAFFLERGAPVIWRGPLKMRAIEQFIEEVRWGDADYLVIDLPPGTSDEPLSIAQLVKPHGALIVTTPQEVAIMDVRRAVKMAKILGVPVLGVIENMSASVCPHCGKPLEMFGSGNGEKMAKEMGVPFLGSIPLEPEIARSGDAGVPFVAGSNSPAARAFEDIAKRVMEALEGRTA</sequence>
<accession>A0A832RTD3</accession>
<keyword evidence="1 8" id="KW-0479">Metal-binding</keyword>
<dbReference type="Gene3D" id="3.40.50.300">
    <property type="entry name" value="P-loop containing nucleotide triphosphate hydrolases"/>
    <property type="match status" value="1"/>
</dbReference>
<keyword evidence="2 8" id="KW-0547">Nucleotide-binding</keyword>
<dbReference type="HAMAP" id="MF_02040">
    <property type="entry name" value="Mrp_NBP35"/>
    <property type="match status" value="1"/>
</dbReference>
<comment type="similarity">
    <text evidence="8">Belongs to the Mrp/NBP35 ATP-binding proteins family.</text>
</comment>
<feature type="compositionally biased region" description="Basic and acidic residues" evidence="9">
    <location>
        <begin position="8"/>
        <end position="18"/>
    </location>
</feature>
<keyword evidence="5 8" id="KW-0411">Iron-sulfur</keyword>
<comment type="caution">
    <text evidence="10">The sequence shown here is derived from an EMBL/GenBank/DDBJ whole genome shotgun (WGS) entry which is preliminary data.</text>
</comment>
<dbReference type="AlphaFoldDB" id="A0A832RTD3"/>
<evidence type="ECO:0000313" key="11">
    <source>
        <dbReference type="Proteomes" id="UP000600363"/>
    </source>
</evidence>
<dbReference type="CDD" id="cd02037">
    <property type="entry name" value="Mrp_NBP35"/>
    <property type="match status" value="1"/>
</dbReference>
<dbReference type="Proteomes" id="UP000600363">
    <property type="component" value="Unassembled WGS sequence"/>
</dbReference>
<keyword evidence="8" id="KW-0378">Hydrolase</keyword>
<feature type="binding site" evidence="8">
    <location>
        <begin position="35"/>
        <end position="42"/>
    </location>
    <ligand>
        <name>ATP</name>
        <dbReference type="ChEBI" id="CHEBI:30616"/>
    </ligand>
</feature>
<dbReference type="GO" id="GO:0046872">
    <property type="term" value="F:metal ion binding"/>
    <property type="evidence" value="ECO:0007669"/>
    <property type="project" value="UniProtKB-KW"/>
</dbReference>
<proteinExistence type="inferred from homology"/>
<dbReference type="FunFam" id="3.40.50.300:FF:001119">
    <property type="entry name" value="Iron-sulfur cluster carrier protein"/>
    <property type="match status" value="1"/>
</dbReference>
<dbReference type="GO" id="GO:0016887">
    <property type="term" value="F:ATP hydrolysis activity"/>
    <property type="evidence" value="ECO:0007669"/>
    <property type="project" value="UniProtKB-UniRule"/>
</dbReference>
<comment type="function">
    <text evidence="6 8">Binds and transfers iron-sulfur (Fe-S) clusters to target apoproteins. Can hydrolyze ATP.</text>
</comment>
<evidence type="ECO:0000256" key="9">
    <source>
        <dbReference type="SAM" id="MobiDB-lite"/>
    </source>
</evidence>
<dbReference type="RefSeq" id="WP_042685210.1">
    <property type="nucleotide sequence ID" value="NZ_DUIH01000013.1"/>
</dbReference>
<protein>
    <recommendedName>
        <fullName evidence="7 8">Iron-sulfur cluster carrier protein</fullName>
    </recommendedName>
</protein>
<evidence type="ECO:0000256" key="8">
    <source>
        <dbReference type="HAMAP-Rule" id="MF_02040"/>
    </source>
</evidence>
<comment type="subunit">
    <text evidence="8">Homodimer.</text>
</comment>
<evidence type="ECO:0000313" key="10">
    <source>
        <dbReference type="EMBL" id="HIH69850.1"/>
    </source>
</evidence>
<name>A0A832RTD3_9EURY</name>
<dbReference type="PANTHER" id="PTHR42961">
    <property type="entry name" value="IRON-SULFUR PROTEIN NUBPL"/>
    <property type="match status" value="1"/>
</dbReference>
<evidence type="ECO:0000256" key="1">
    <source>
        <dbReference type="ARBA" id="ARBA00022723"/>
    </source>
</evidence>
<evidence type="ECO:0000256" key="4">
    <source>
        <dbReference type="ARBA" id="ARBA00023004"/>
    </source>
</evidence>
<keyword evidence="4 8" id="KW-0408">Iron</keyword>
<evidence type="ECO:0000256" key="5">
    <source>
        <dbReference type="ARBA" id="ARBA00023014"/>
    </source>
</evidence>
<dbReference type="GO" id="GO:0051539">
    <property type="term" value="F:4 iron, 4 sulfur cluster binding"/>
    <property type="evidence" value="ECO:0007669"/>
    <property type="project" value="TreeGrafter"/>
</dbReference>
<dbReference type="Pfam" id="PF10609">
    <property type="entry name" value="ParA"/>
    <property type="match status" value="1"/>
</dbReference>
<organism evidence="10 11">
    <name type="scientific">Methermicoccus shengliensis</name>
    <dbReference type="NCBI Taxonomy" id="660064"/>
    <lineage>
        <taxon>Archaea</taxon>
        <taxon>Methanobacteriati</taxon>
        <taxon>Methanobacteriota</taxon>
        <taxon>Stenosarchaea group</taxon>
        <taxon>Methanomicrobia</taxon>
        <taxon>Methanosarcinales</taxon>
        <taxon>Methermicoccaceae</taxon>
        <taxon>Methermicoccus</taxon>
    </lineage>
</organism>
<dbReference type="GO" id="GO:0140663">
    <property type="term" value="F:ATP-dependent FeS chaperone activity"/>
    <property type="evidence" value="ECO:0007669"/>
    <property type="project" value="InterPro"/>
</dbReference>
<dbReference type="EMBL" id="DUIH01000013">
    <property type="protein sequence ID" value="HIH69850.1"/>
    <property type="molecule type" value="Genomic_DNA"/>
</dbReference>